<dbReference type="Proteomes" id="UP000520814">
    <property type="component" value="Unassembled WGS sequence"/>
</dbReference>
<proteinExistence type="predicted"/>
<dbReference type="AlphaFoldDB" id="A0A7W9W8X7"/>
<sequence length="70" mass="8093">MRDELGTIFNDKDFEKLYPKRGKPGLEPWKLALVTIMQFAENLSDRQAADAVRARIDWKDALSLELLTSR</sequence>
<dbReference type="Pfam" id="PF05598">
    <property type="entry name" value="DUF772"/>
    <property type="match status" value="1"/>
</dbReference>
<accession>A0A7W9W8X7</accession>
<keyword evidence="3" id="KW-1185">Reference proteome</keyword>
<dbReference type="EMBL" id="JACHGW010000012">
    <property type="protein sequence ID" value="MBB6054019.1"/>
    <property type="molecule type" value="Genomic_DNA"/>
</dbReference>
<dbReference type="InterPro" id="IPR008490">
    <property type="entry name" value="Transposase_InsH_N"/>
</dbReference>
<evidence type="ECO:0000313" key="3">
    <source>
        <dbReference type="Proteomes" id="UP000520814"/>
    </source>
</evidence>
<feature type="domain" description="Transposase InsH N-terminal" evidence="1">
    <location>
        <begin position="5"/>
        <end position="66"/>
    </location>
</feature>
<evidence type="ECO:0000259" key="1">
    <source>
        <dbReference type="Pfam" id="PF05598"/>
    </source>
</evidence>
<protein>
    <submittedName>
        <fullName evidence="2">Transposase</fullName>
    </submittedName>
</protein>
<organism evidence="2 3">
    <name type="scientific">Armatimonas rosea</name>
    <dbReference type="NCBI Taxonomy" id="685828"/>
    <lineage>
        <taxon>Bacteria</taxon>
        <taxon>Bacillati</taxon>
        <taxon>Armatimonadota</taxon>
        <taxon>Armatimonadia</taxon>
        <taxon>Armatimonadales</taxon>
        <taxon>Armatimonadaceae</taxon>
        <taxon>Armatimonas</taxon>
    </lineage>
</organism>
<reference evidence="2 3" key="1">
    <citation type="submission" date="2020-08" db="EMBL/GenBank/DDBJ databases">
        <title>Genomic Encyclopedia of Type Strains, Phase IV (KMG-IV): sequencing the most valuable type-strain genomes for metagenomic binning, comparative biology and taxonomic classification.</title>
        <authorList>
            <person name="Goeker M."/>
        </authorList>
    </citation>
    <scope>NUCLEOTIDE SEQUENCE [LARGE SCALE GENOMIC DNA]</scope>
    <source>
        <strain evidence="2 3">DSM 23562</strain>
    </source>
</reference>
<comment type="caution">
    <text evidence="2">The sequence shown here is derived from an EMBL/GenBank/DDBJ whole genome shotgun (WGS) entry which is preliminary data.</text>
</comment>
<name>A0A7W9W8X7_ARMRO</name>
<gene>
    <name evidence="2" type="ORF">HNQ39_005866</name>
</gene>
<evidence type="ECO:0000313" key="2">
    <source>
        <dbReference type="EMBL" id="MBB6054019.1"/>
    </source>
</evidence>